<feature type="region of interest" description="Disordered" evidence="2">
    <location>
        <begin position="331"/>
        <end position="364"/>
    </location>
</feature>
<proteinExistence type="predicted"/>
<gene>
    <name evidence="3" type="ORF">Bathy08g00850</name>
</gene>
<name>K8EIF6_9CHLO</name>
<keyword evidence="1" id="KW-0175">Coiled coil</keyword>
<keyword evidence="4" id="KW-1185">Reference proteome</keyword>
<feature type="compositionally biased region" description="Low complexity" evidence="2">
    <location>
        <begin position="415"/>
        <end position="424"/>
    </location>
</feature>
<feature type="compositionally biased region" description="Acidic residues" evidence="2">
    <location>
        <begin position="343"/>
        <end position="355"/>
    </location>
</feature>
<feature type="compositionally biased region" description="Acidic residues" evidence="2">
    <location>
        <begin position="454"/>
        <end position="467"/>
    </location>
</feature>
<dbReference type="GeneID" id="19014064"/>
<dbReference type="AlphaFoldDB" id="K8EIF6"/>
<evidence type="ECO:0000256" key="2">
    <source>
        <dbReference type="SAM" id="MobiDB-lite"/>
    </source>
</evidence>
<evidence type="ECO:0000313" key="4">
    <source>
        <dbReference type="Proteomes" id="UP000198341"/>
    </source>
</evidence>
<protein>
    <submittedName>
        <fullName evidence="3">Uncharacterized protein</fullName>
    </submittedName>
</protein>
<sequence length="474" mass="52847">MRALMSTNNNNNTTSNNKTTTTTKTRHQFQPPQRAQSTIGVPPRQKKNDSLGPPKQHLVSRFCGGARLPPPPPSQTKREVTTTKQRSTNGRETAPPIAPRLKPREPPVLAKYPPTATAAQGRKRGDQSVLVRGGPARTKTPSSSLLVTSTSTAAGGRKMTRTTTMTTSTVFGRQNGTEKQRQETIGTSELELEKQLKKKIEETNASPGRKRTLCKEAFDDVVQKSNLFRGRLELIRDVIFNDNTNAEDEKDVKCLVCAENTPTKIRTLEDSLRIEKLERSNAKRENANAMKTIAELRADVTQLGKIISRVFRNEIKPNELKEIAARFREAAASSASSASEDKNESEEEDDDEEDNQWTPLPKTSQFYGLPVEEISWGRTLTPRVMSPGYPVPKLDFSFVTNSVDAEDEDSFCRESASSSVVSDDSFYDDQEEEDDDDDDTVVNNNNNAEKGKEDDDDDDDDDDEDAEVDRWLNS</sequence>
<feature type="region of interest" description="Disordered" evidence="2">
    <location>
        <begin position="406"/>
        <end position="474"/>
    </location>
</feature>
<organism evidence="3 4">
    <name type="scientific">Bathycoccus prasinos</name>
    <dbReference type="NCBI Taxonomy" id="41875"/>
    <lineage>
        <taxon>Eukaryota</taxon>
        <taxon>Viridiplantae</taxon>
        <taxon>Chlorophyta</taxon>
        <taxon>Mamiellophyceae</taxon>
        <taxon>Mamiellales</taxon>
        <taxon>Bathycoccaceae</taxon>
        <taxon>Bathycoccus</taxon>
    </lineage>
</organism>
<accession>K8EIF6</accession>
<feature type="region of interest" description="Disordered" evidence="2">
    <location>
        <begin position="1"/>
        <end position="162"/>
    </location>
</feature>
<dbReference type="EMBL" id="FO082271">
    <property type="protein sequence ID" value="CCO17806.1"/>
    <property type="molecule type" value="Genomic_DNA"/>
</dbReference>
<evidence type="ECO:0000313" key="3">
    <source>
        <dbReference type="EMBL" id="CCO17806.1"/>
    </source>
</evidence>
<dbReference type="Proteomes" id="UP000198341">
    <property type="component" value="Chromosome 8"/>
</dbReference>
<reference evidence="3 4" key="1">
    <citation type="submission" date="2011-10" db="EMBL/GenBank/DDBJ databases">
        <authorList>
            <person name="Genoscope - CEA"/>
        </authorList>
    </citation>
    <scope>NUCLEOTIDE SEQUENCE [LARGE SCALE GENOMIC DNA]</scope>
    <source>
        <strain evidence="3 4">RCC 1105</strain>
    </source>
</reference>
<dbReference type="KEGG" id="bpg:Bathy08g00850"/>
<dbReference type="RefSeq" id="XP_007511685.1">
    <property type="nucleotide sequence ID" value="XM_007511623.1"/>
</dbReference>
<evidence type="ECO:0000256" key="1">
    <source>
        <dbReference type="SAM" id="Coils"/>
    </source>
</evidence>
<feature type="compositionally biased region" description="Low complexity" evidence="2">
    <location>
        <begin position="1"/>
        <end position="23"/>
    </location>
</feature>
<feature type="compositionally biased region" description="Acidic residues" evidence="2">
    <location>
        <begin position="425"/>
        <end position="440"/>
    </location>
</feature>
<feature type="compositionally biased region" description="Polar residues" evidence="2">
    <location>
        <begin position="28"/>
        <end position="39"/>
    </location>
</feature>
<feature type="compositionally biased region" description="Low complexity" evidence="2">
    <location>
        <begin position="138"/>
        <end position="162"/>
    </location>
</feature>
<feature type="coiled-coil region" evidence="1">
    <location>
        <begin position="265"/>
        <end position="299"/>
    </location>
</feature>
<feature type="compositionally biased region" description="Polar residues" evidence="2">
    <location>
        <begin position="82"/>
        <end position="91"/>
    </location>
</feature>